<name>A0A0M7ADY5_9HYPH</name>
<dbReference type="RefSeq" id="WP_008195420.1">
    <property type="nucleotide sequence ID" value="NZ_CXWD01000013.1"/>
</dbReference>
<organism evidence="1 2">
    <name type="scientific">Roseibium alexandrii</name>
    <dbReference type="NCBI Taxonomy" id="388408"/>
    <lineage>
        <taxon>Bacteria</taxon>
        <taxon>Pseudomonadati</taxon>
        <taxon>Pseudomonadota</taxon>
        <taxon>Alphaproteobacteria</taxon>
        <taxon>Hyphomicrobiales</taxon>
        <taxon>Stappiaceae</taxon>
        <taxon>Roseibium</taxon>
    </lineage>
</organism>
<dbReference type="STRING" id="388408.LAX5112_03321"/>
<protein>
    <submittedName>
        <fullName evidence="1">Uncharacterized protein</fullName>
    </submittedName>
</protein>
<dbReference type="Proteomes" id="UP000053235">
    <property type="component" value="Unassembled WGS sequence"/>
</dbReference>
<evidence type="ECO:0000313" key="1">
    <source>
        <dbReference type="EMBL" id="CTQ72827.1"/>
    </source>
</evidence>
<gene>
    <name evidence="1" type="ORF">LAX5112_03321</name>
</gene>
<sequence length="187" mass="21023">MIQIASIFAKPVLDKFGVTDEAKERFVALQKAVTGDTGTAWIPLSRPSATLDFSTHTQTQSDMFNTGSIEGKDGPITWCEFVWNSDQVIKDCILHKVSWRFYSNKLICLEICASKDEKGFDTSDLIGHRLELRDNTGFLIGIWAAAFLIVKDTDRRSFQTSAEDDHKVLGLHFNMLADKQTGLSFRI</sequence>
<reference evidence="2" key="1">
    <citation type="submission" date="2015-07" db="EMBL/GenBank/DDBJ databases">
        <authorList>
            <person name="Rodrigo-Torres Lidia"/>
            <person name="Arahal R.David."/>
        </authorList>
    </citation>
    <scope>NUCLEOTIDE SEQUENCE [LARGE SCALE GENOMIC DNA]</scope>
    <source>
        <strain evidence="2">CECT 5112</strain>
    </source>
</reference>
<dbReference type="AlphaFoldDB" id="A0A0M7ADY5"/>
<accession>A0A0M7ADY5</accession>
<evidence type="ECO:0000313" key="2">
    <source>
        <dbReference type="Proteomes" id="UP000053235"/>
    </source>
</evidence>
<dbReference type="EMBL" id="CXWD01000013">
    <property type="protein sequence ID" value="CTQ72827.1"/>
    <property type="molecule type" value="Genomic_DNA"/>
</dbReference>
<keyword evidence="2" id="KW-1185">Reference proteome</keyword>
<proteinExistence type="predicted"/>